<dbReference type="GO" id="GO:0006412">
    <property type="term" value="P:translation"/>
    <property type="evidence" value="ECO:0007669"/>
    <property type="project" value="InterPro"/>
</dbReference>
<dbReference type="EMBL" id="CAOQHR010000002">
    <property type="protein sequence ID" value="CAI6323411.1"/>
    <property type="molecule type" value="Genomic_DNA"/>
</dbReference>
<protein>
    <submittedName>
        <fullName evidence="2">Uncharacterized protein</fullName>
    </submittedName>
</protein>
<dbReference type="InterPro" id="IPR002661">
    <property type="entry name" value="Ribosome_recyc_fac"/>
</dbReference>
<dbReference type="GO" id="GO:0043023">
    <property type="term" value="F:ribosomal large subunit binding"/>
    <property type="evidence" value="ECO:0007669"/>
    <property type="project" value="TreeGrafter"/>
</dbReference>
<dbReference type="PANTHER" id="PTHR20982">
    <property type="entry name" value="RIBOSOME RECYCLING FACTOR"/>
    <property type="match status" value="1"/>
</dbReference>
<dbReference type="SUPFAM" id="SSF55194">
    <property type="entry name" value="Ribosome recycling factor, RRF"/>
    <property type="match status" value="1"/>
</dbReference>
<feature type="region of interest" description="Disordered" evidence="1">
    <location>
        <begin position="34"/>
        <end position="81"/>
    </location>
</feature>
<evidence type="ECO:0000256" key="1">
    <source>
        <dbReference type="SAM" id="MobiDB-lite"/>
    </source>
</evidence>
<dbReference type="GO" id="GO:0005739">
    <property type="term" value="C:mitochondrion"/>
    <property type="evidence" value="ECO:0007669"/>
    <property type="project" value="TreeGrafter"/>
</dbReference>
<comment type="caution">
    <text evidence="2">The sequence shown here is derived from an EMBL/GenBank/DDBJ whole genome shotgun (WGS) entry which is preliminary data.</text>
</comment>
<sequence length="165" mass="17399">MALPRAAIRITSQSAISGSTRAILSPCRNLIAYTRTPQSSPPAYQPFSTSQSLQKKAGKANKAQARSDSSPPVGKRGAPTSVDTAFDLSHLESQILKAIEKLTHDLSQLRAGGRLNPEVVEGLKVQLGVAGKEGTGKETVRLGDLAQVVPRGRVLNVICGEAEVC</sequence>
<accession>A0A9W4U9I4</accession>
<reference evidence="2" key="1">
    <citation type="submission" date="2023-01" db="EMBL/GenBank/DDBJ databases">
        <authorList>
            <person name="Van Ghelder C."/>
            <person name="Rancurel C."/>
        </authorList>
    </citation>
    <scope>NUCLEOTIDE SEQUENCE</scope>
    <source>
        <strain evidence="2">CNCM I-4278</strain>
    </source>
</reference>
<proteinExistence type="predicted"/>
<dbReference type="InterPro" id="IPR036191">
    <property type="entry name" value="RRF_sf"/>
</dbReference>
<dbReference type="Proteomes" id="UP001152607">
    <property type="component" value="Unassembled WGS sequence"/>
</dbReference>
<dbReference type="Gene3D" id="1.10.132.20">
    <property type="entry name" value="Ribosome-recycling factor"/>
    <property type="match status" value="1"/>
</dbReference>
<name>A0A9W4U9I4_9PLEO</name>
<evidence type="ECO:0000313" key="3">
    <source>
        <dbReference type="Proteomes" id="UP001152607"/>
    </source>
</evidence>
<organism evidence="2 3">
    <name type="scientific">Periconia digitata</name>
    <dbReference type="NCBI Taxonomy" id="1303443"/>
    <lineage>
        <taxon>Eukaryota</taxon>
        <taxon>Fungi</taxon>
        <taxon>Dikarya</taxon>
        <taxon>Ascomycota</taxon>
        <taxon>Pezizomycotina</taxon>
        <taxon>Dothideomycetes</taxon>
        <taxon>Pleosporomycetidae</taxon>
        <taxon>Pleosporales</taxon>
        <taxon>Massarineae</taxon>
        <taxon>Periconiaceae</taxon>
        <taxon>Periconia</taxon>
    </lineage>
</organism>
<dbReference type="OrthoDB" id="407355at2759"/>
<gene>
    <name evidence="2" type="ORF">PDIGIT_LOCUS3690</name>
</gene>
<dbReference type="Gene3D" id="3.30.1360.40">
    <property type="match status" value="1"/>
</dbReference>
<evidence type="ECO:0000313" key="2">
    <source>
        <dbReference type="EMBL" id="CAI6323411.1"/>
    </source>
</evidence>
<keyword evidence="3" id="KW-1185">Reference proteome</keyword>
<dbReference type="PANTHER" id="PTHR20982:SF3">
    <property type="entry name" value="MITOCHONDRIAL RIBOSOME RECYCLING FACTOR PSEUDO 1"/>
    <property type="match status" value="1"/>
</dbReference>
<dbReference type="AlphaFoldDB" id="A0A9W4U9I4"/>